<feature type="transmembrane region" description="Helical" evidence="1">
    <location>
        <begin position="6"/>
        <end position="29"/>
    </location>
</feature>
<dbReference type="EMBL" id="LC738876">
    <property type="protein sequence ID" value="BDT62535.1"/>
    <property type="molecule type" value="Genomic_DNA"/>
</dbReference>
<keyword evidence="1" id="KW-0472">Membrane</keyword>
<name>A0A9C7BQI3_9VIRU</name>
<accession>A0A9C7BQI3</accession>
<reference evidence="2" key="1">
    <citation type="submission" date="2022-10" db="EMBL/GenBank/DDBJ databases">
        <title>Genome sequences of endogenous nimaviruses in decapod crustaceans.</title>
        <authorList>
            <person name="Kawato S."/>
            <person name="Nozaki R."/>
            <person name="Kondo H."/>
            <person name="Hirono I."/>
        </authorList>
    </citation>
    <scope>NUCLEOTIDE SEQUENCE</scope>
    <source>
        <strain evidence="2">Mikawa-1</strain>
    </source>
</reference>
<keyword evidence="1" id="KW-1133">Transmembrane helix</keyword>
<proteinExistence type="predicted"/>
<organism evidence="2">
    <name type="scientific">Metapenaeus ensis majanivirus</name>
    <dbReference type="NCBI Taxonomy" id="2984279"/>
    <lineage>
        <taxon>Viruses</taxon>
        <taxon>Viruses incertae sedis</taxon>
        <taxon>Naldaviricetes</taxon>
        <taxon>Nimaviridae</taxon>
    </lineage>
</organism>
<sequence>MLILPILEVVIFLLLVLSLLTSVLIRYYVRYNKNKSNNNNNNNNNDNLYPIALLERQENDDNGSTIIKEYFANTKEFLLFTQLFRTIREFKPLTCKDDLAWYHYVYYISGCVFWDILYSSSSSKNNNHDDGDNNDSTTRIILNALASVEKNQLYVDYVFNLKKNEFDINNSLVRGDEKWMIKNVDDLIDDIHISKMVKPLISKEI</sequence>
<protein>
    <submittedName>
        <fullName evidence="2">Wsv021-like protein</fullName>
    </submittedName>
</protein>
<evidence type="ECO:0000256" key="1">
    <source>
        <dbReference type="SAM" id="Phobius"/>
    </source>
</evidence>
<keyword evidence="1" id="KW-0812">Transmembrane</keyword>
<evidence type="ECO:0000313" key="2">
    <source>
        <dbReference type="EMBL" id="BDT62535.1"/>
    </source>
</evidence>